<dbReference type="EMBL" id="PDUG01000001">
    <property type="protein sequence ID" value="PIC50204.1"/>
    <property type="molecule type" value="Genomic_DNA"/>
</dbReference>
<keyword evidence="3" id="KW-0175">Coiled coil</keyword>
<dbReference type="InterPro" id="IPR029071">
    <property type="entry name" value="Ubiquitin-like_domsf"/>
</dbReference>
<dbReference type="PROSITE" id="PS50157">
    <property type="entry name" value="ZINC_FINGER_C2H2_2"/>
    <property type="match status" value="1"/>
</dbReference>
<dbReference type="SUPFAM" id="SSF46934">
    <property type="entry name" value="UBA-like"/>
    <property type="match status" value="1"/>
</dbReference>
<dbReference type="GO" id="GO:0031397">
    <property type="term" value="P:negative regulation of protein ubiquitination"/>
    <property type="evidence" value="ECO:0007669"/>
    <property type="project" value="TreeGrafter"/>
</dbReference>
<comment type="caution">
    <text evidence="8">The sequence shown here is derived from an EMBL/GenBank/DDBJ whole genome shotgun (WGS) entry which is preliminary data.</text>
</comment>
<keyword evidence="2" id="KW-0963">Cytoplasm</keyword>
<evidence type="ECO:0000259" key="6">
    <source>
        <dbReference type="PROSITE" id="PS50033"/>
    </source>
</evidence>
<dbReference type="InterPro" id="IPR013087">
    <property type="entry name" value="Znf_C2H2_type"/>
</dbReference>
<dbReference type="Gene3D" id="3.10.20.90">
    <property type="entry name" value="Phosphatidylinositol 3-kinase Catalytic Subunit, Chain A, domain 1"/>
    <property type="match status" value="1"/>
</dbReference>
<gene>
    <name evidence="8" type="primary">Cni-ubxn-1</name>
    <name evidence="8" type="synonym">Cnig_chr_I.g1201</name>
    <name evidence="8" type="ORF">B9Z55_001201</name>
</gene>
<dbReference type="Gene3D" id="1.10.8.10">
    <property type="entry name" value="DNA helicase RuvA subunit, C-terminal domain"/>
    <property type="match status" value="1"/>
</dbReference>
<evidence type="ECO:0000313" key="9">
    <source>
        <dbReference type="Proteomes" id="UP000230233"/>
    </source>
</evidence>
<dbReference type="GO" id="GO:0008270">
    <property type="term" value="F:zinc ion binding"/>
    <property type="evidence" value="ECO:0007669"/>
    <property type="project" value="UniProtKB-KW"/>
</dbReference>
<evidence type="ECO:0000256" key="5">
    <source>
        <dbReference type="SAM" id="MobiDB-lite"/>
    </source>
</evidence>
<keyword evidence="4" id="KW-0863">Zinc-finger</keyword>
<evidence type="ECO:0008006" key="10">
    <source>
        <dbReference type="Google" id="ProtNLM"/>
    </source>
</evidence>
<dbReference type="GO" id="GO:0005634">
    <property type="term" value="C:nucleus"/>
    <property type="evidence" value="ECO:0007669"/>
    <property type="project" value="TreeGrafter"/>
</dbReference>
<proteinExistence type="predicted"/>
<dbReference type="OrthoDB" id="10254930at2759"/>
<evidence type="ECO:0000256" key="2">
    <source>
        <dbReference type="ARBA" id="ARBA00022490"/>
    </source>
</evidence>
<evidence type="ECO:0000256" key="4">
    <source>
        <dbReference type="PROSITE-ProRule" id="PRU00042"/>
    </source>
</evidence>
<comment type="subcellular location">
    <subcellularLocation>
        <location evidence="1">Cytoplasm</location>
    </subcellularLocation>
</comment>
<feature type="domain" description="C2H2-type" evidence="7">
    <location>
        <begin position="71"/>
        <end position="100"/>
    </location>
</feature>
<dbReference type="SMART" id="SM00166">
    <property type="entry name" value="UBX"/>
    <property type="match status" value="1"/>
</dbReference>
<feature type="region of interest" description="Disordered" evidence="5">
    <location>
        <begin position="194"/>
        <end position="215"/>
    </location>
</feature>
<keyword evidence="9" id="KW-1185">Reference proteome</keyword>
<dbReference type="Proteomes" id="UP000230233">
    <property type="component" value="Chromosome I"/>
</dbReference>
<sequence length="305" mass="33674">MSIAQQLVDMGFPADKAEAAAGNNRNLDQALDWIEKDGAGVPMETETPASATDGSSATVEEENVSAAAASFKCDDCGKLLANEDAIMFHATKTKHENFSESQEQIKPLTPEEKAAKVLEIREKIKVHQAKKAKIEAEEAREKERKRREDGKAMIAHKEAARDREIREAAQQRRREKTEDEIARQRVLEQIKADKEARKAKAAGQPVPEPKPAASVAPVVAAPPKDYKSTTLQFRLLDGQMVRQQFQADEPLAMVRAWIDTNHANGVGFSLMTPFPRKVFTEDDMGTPLKALNLVPSANIVLNRLG</sequence>
<dbReference type="PANTHER" id="PTHR46340">
    <property type="entry name" value="UBX DOMAIN-CONTAINING PROTEIN 1"/>
    <property type="match status" value="1"/>
</dbReference>
<dbReference type="STRING" id="1611254.A0A2G5VEK6"/>
<reference evidence="9" key="1">
    <citation type="submission" date="2017-10" db="EMBL/GenBank/DDBJ databases">
        <title>Rapid genome shrinkage in a self-fertile nematode reveals novel sperm competition proteins.</title>
        <authorList>
            <person name="Yin D."/>
            <person name="Schwarz E.M."/>
            <person name="Thomas C.G."/>
            <person name="Felde R.L."/>
            <person name="Korf I.F."/>
            <person name="Cutter A.D."/>
            <person name="Schartner C.M."/>
            <person name="Ralston E.J."/>
            <person name="Meyer B.J."/>
            <person name="Haag E.S."/>
        </authorList>
    </citation>
    <scope>NUCLEOTIDE SEQUENCE [LARGE SCALE GENOMIC DNA]</scope>
    <source>
        <strain evidence="9">JU1422</strain>
    </source>
</reference>
<dbReference type="GO" id="GO:0036435">
    <property type="term" value="F:K48-linked polyubiquitin modification-dependent protein binding"/>
    <property type="evidence" value="ECO:0007669"/>
    <property type="project" value="TreeGrafter"/>
</dbReference>
<name>A0A2G5VEK6_9PELO</name>
<organism evidence="8 9">
    <name type="scientific">Caenorhabditis nigoni</name>
    <dbReference type="NCBI Taxonomy" id="1611254"/>
    <lineage>
        <taxon>Eukaryota</taxon>
        <taxon>Metazoa</taxon>
        <taxon>Ecdysozoa</taxon>
        <taxon>Nematoda</taxon>
        <taxon>Chromadorea</taxon>
        <taxon>Rhabditida</taxon>
        <taxon>Rhabditina</taxon>
        <taxon>Rhabditomorpha</taxon>
        <taxon>Rhabditoidea</taxon>
        <taxon>Rhabditidae</taxon>
        <taxon>Peloderinae</taxon>
        <taxon>Caenorhabditis</taxon>
    </lineage>
</organism>
<dbReference type="SUPFAM" id="SSF54236">
    <property type="entry name" value="Ubiquitin-like"/>
    <property type="match status" value="1"/>
</dbReference>
<keyword evidence="4" id="KW-0479">Metal-binding</keyword>
<evidence type="ECO:0000256" key="1">
    <source>
        <dbReference type="ARBA" id="ARBA00004496"/>
    </source>
</evidence>
<feature type="region of interest" description="Disordered" evidence="5">
    <location>
        <begin position="135"/>
        <end position="165"/>
    </location>
</feature>
<evidence type="ECO:0000313" key="8">
    <source>
        <dbReference type="EMBL" id="PIC50204.1"/>
    </source>
</evidence>
<dbReference type="Pfam" id="PF00789">
    <property type="entry name" value="UBX"/>
    <property type="match status" value="1"/>
</dbReference>
<evidence type="ECO:0000259" key="7">
    <source>
        <dbReference type="PROSITE" id="PS50157"/>
    </source>
</evidence>
<keyword evidence="4" id="KW-0862">Zinc</keyword>
<feature type="domain" description="UBX" evidence="6">
    <location>
        <begin position="224"/>
        <end position="301"/>
    </location>
</feature>
<dbReference type="AlphaFoldDB" id="A0A2G5VEK6"/>
<dbReference type="InterPro" id="IPR001012">
    <property type="entry name" value="UBX_dom"/>
</dbReference>
<dbReference type="PROSITE" id="PS50033">
    <property type="entry name" value="UBX"/>
    <property type="match status" value="1"/>
</dbReference>
<dbReference type="GO" id="GO:0032435">
    <property type="term" value="P:negative regulation of proteasomal ubiquitin-dependent protein catabolic process"/>
    <property type="evidence" value="ECO:0007669"/>
    <property type="project" value="TreeGrafter"/>
</dbReference>
<protein>
    <recommendedName>
        <fullName evidence="10">UBX domain-containing protein</fullName>
    </recommendedName>
</protein>
<evidence type="ECO:0000256" key="3">
    <source>
        <dbReference type="ARBA" id="ARBA00023054"/>
    </source>
</evidence>
<dbReference type="GO" id="GO:1903094">
    <property type="term" value="P:negative regulation of protein K48-linked deubiquitination"/>
    <property type="evidence" value="ECO:0007669"/>
    <property type="project" value="TreeGrafter"/>
</dbReference>
<dbReference type="PANTHER" id="PTHR46340:SF1">
    <property type="entry name" value="UBX DOMAIN-CONTAINING PROTEIN 1"/>
    <property type="match status" value="1"/>
</dbReference>
<accession>A0A2G5VEK6</accession>
<dbReference type="GO" id="GO:0005737">
    <property type="term" value="C:cytoplasm"/>
    <property type="evidence" value="ECO:0007669"/>
    <property type="project" value="UniProtKB-SubCell"/>
</dbReference>
<dbReference type="PROSITE" id="PS00028">
    <property type="entry name" value="ZINC_FINGER_C2H2_1"/>
    <property type="match status" value="1"/>
</dbReference>
<dbReference type="InterPro" id="IPR009060">
    <property type="entry name" value="UBA-like_sf"/>
</dbReference>